<dbReference type="Pfam" id="PF14504">
    <property type="entry name" value="CAP_assoc_N"/>
    <property type="match status" value="1"/>
</dbReference>
<dbReference type="InterPro" id="IPR029410">
    <property type="entry name" value="CAP_assoc"/>
</dbReference>
<dbReference type="AlphaFoldDB" id="A0A511V4N1"/>
<protein>
    <recommendedName>
        <fullName evidence="7">Copper amine oxidase-like N-terminal domain-containing protein</fullName>
    </recommendedName>
</protein>
<feature type="domain" description="SCP" evidence="2">
    <location>
        <begin position="297"/>
        <end position="404"/>
    </location>
</feature>
<dbReference type="Gene3D" id="3.40.33.10">
    <property type="entry name" value="CAP"/>
    <property type="match status" value="1"/>
</dbReference>
<dbReference type="PANTHER" id="PTHR31157">
    <property type="entry name" value="SCP DOMAIN-CONTAINING PROTEIN"/>
    <property type="match status" value="1"/>
</dbReference>
<dbReference type="EMBL" id="BJXX01000057">
    <property type="protein sequence ID" value="GEN33887.1"/>
    <property type="molecule type" value="Genomic_DNA"/>
</dbReference>
<keyword evidence="1" id="KW-0732">Signal</keyword>
<feature type="domain" description="CAP-associated" evidence="4">
    <location>
        <begin position="130"/>
        <end position="261"/>
    </location>
</feature>
<feature type="domain" description="Copper amine oxidase-like N-terminal" evidence="3">
    <location>
        <begin position="69"/>
        <end position="101"/>
    </location>
</feature>
<comment type="caution">
    <text evidence="5">The sequence shown here is derived from an EMBL/GenBank/DDBJ whole genome shotgun (WGS) entry which is preliminary data.</text>
</comment>
<dbReference type="SUPFAM" id="SSF55797">
    <property type="entry name" value="PR-1-like"/>
    <property type="match status" value="1"/>
</dbReference>
<dbReference type="Pfam" id="PF07833">
    <property type="entry name" value="Cu_amine_oxidN1"/>
    <property type="match status" value="1"/>
</dbReference>
<reference evidence="5 6" key="1">
    <citation type="submission" date="2019-07" db="EMBL/GenBank/DDBJ databases">
        <title>Whole genome shotgun sequence of Aneurinibacillus danicus NBRC 102444.</title>
        <authorList>
            <person name="Hosoyama A."/>
            <person name="Uohara A."/>
            <person name="Ohji S."/>
            <person name="Ichikawa N."/>
        </authorList>
    </citation>
    <scope>NUCLEOTIDE SEQUENCE [LARGE SCALE GENOMIC DNA]</scope>
    <source>
        <strain evidence="5 6">NBRC 102444</strain>
    </source>
</reference>
<gene>
    <name evidence="5" type="ORF">ADA01nite_13470</name>
</gene>
<organism evidence="5 6">
    <name type="scientific">Aneurinibacillus danicus</name>
    <dbReference type="NCBI Taxonomy" id="267746"/>
    <lineage>
        <taxon>Bacteria</taxon>
        <taxon>Bacillati</taxon>
        <taxon>Bacillota</taxon>
        <taxon>Bacilli</taxon>
        <taxon>Bacillales</taxon>
        <taxon>Paenibacillaceae</taxon>
        <taxon>Aneurinibacillus group</taxon>
        <taxon>Aneurinibacillus</taxon>
    </lineage>
</organism>
<dbReference type="InterPro" id="IPR012854">
    <property type="entry name" value="Cu_amine_oxidase-like_N"/>
</dbReference>
<name>A0A511V4N1_9BACL</name>
<dbReference type="PANTHER" id="PTHR31157:SF26">
    <property type="entry name" value="SCP-LIKE EXTRACELLULAR PROTEIN"/>
    <property type="match status" value="1"/>
</dbReference>
<evidence type="ECO:0000259" key="4">
    <source>
        <dbReference type="Pfam" id="PF14504"/>
    </source>
</evidence>
<proteinExistence type="predicted"/>
<evidence type="ECO:0000259" key="2">
    <source>
        <dbReference type="Pfam" id="PF00188"/>
    </source>
</evidence>
<dbReference type="InterPro" id="IPR035940">
    <property type="entry name" value="CAP_sf"/>
</dbReference>
<evidence type="ECO:0008006" key="7">
    <source>
        <dbReference type="Google" id="ProtNLM"/>
    </source>
</evidence>
<feature type="signal peptide" evidence="1">
    <location>
        <begin position="1"/>
        <end position="29"/>
    </location>
</feature>
<evidence type="ECO:0000313" key="6">
    <source>
        <dbReference type="Proteomes" id="UP000321157"/>
    </source>
</evidence>
<evidence type="ECO:0000313" key="5">
    <source>
        <dbReference type="EMBL" id="GEN33887.1"/>
    </source>
</evidence>
<sequence>MKTTGKLAASMLALTAAFTVGMWTGAGEADDFKETISAYFYPVTYYFDGKKDTSDPKIYKNNGSNVPKTITYEGTTYVPLRYIGEKLGKQVGYDQKTRSVWLGQKPNLSTTTSPSPTKVGSVSTSFKVDIGDRWDTVQARLGAAKATYMGANQTKWWVYDRQWVGFRDGYVIELFSSDPSAQYNGVKVGITRSEVEKKLKYIAKPEWELYGAKFIFQNDGTEKVLYKSDSHAIIAYYDTLDNKRLLGLRIVNPTELIHKKYFSYTYQYIRKPNIPSYPTETATVNQHAAKQVLWLSNVERAKKNVPALAWSDQAAASAYKHSKDMSDHNYFSHTTYNGKSPFDLMTEQKIKYTLAAENIAMGYPDPIEAVFGWMNSAGHRKSLLNPSFKKLGVGVYGTYYTQHFFTP</sequence>
<dbReference type="Proteomes" id="UP000321157">
    <property type="component" value="Unassembled WGS sequence"/>
</dbReference>
<dbReference type="OrthoDB" id="9783944at2"/>
<dbReference type="RefSeq" id="WP_146809184.1">
    <property type="nucleotide sequence ID" value="NZ_BJXX01000057.1"/>
</dbReference>
<accession>A0A511V4N1</accession>
<evidence type="ECO:0000256" key="1">
    <source>
        <dbReference type="SAM" id="SignalP"/>
    </source>
</evidence>
<dbReference type="Pfam" id="PF00188">
    <property type="entry name" value="CAP"/>
    <property type="match status" value="1"/>
</dbReference>
<evidence type="ECO:0000259" key="3">
    <source>
        <dbReference type="Pfam" id="PF07833"/>
    </source>
</evidence>
<dbReference type="CDD" id="cd05379">
    <property type="entry name" value="CAP_bacterial"/>
    <property type="match status" value="1"/>
</dbReference>
<keyword evidence="6" id="KW-1185">Reference proteome</keyword>
<dbReference type="InterPro" id="IPR014044">
    <property type="entry name" value="CAP_dom"/>
</dbReference>
<feature type="chain" id="PRO_5021885584" description="Copper amine oxidase-like N-terminal domain-containing protein" evidence="1">
    <location>
        <begin position="30"/>
        <end position="407"/>
    </location>
</feature>